<proteinExistence type="inferred from homology"/>
<dbReference type="AlphaFoldDB" id="A0A5P1EAY0"/>
<dbReference type="SUPFAM" id="SSF57850">
    <property type="entry name" value="RING/U-box"/>
    <property type="match status" value="1"/>
</dbReference>
<evidence type="ECO:0000256" key="4">
    <source>
        <dbReference type="ARBA" id="ARBA00007548"/>
    </source>
</evidence>
<evidence type="ECO:0000256" key="7">
    <source>
        <dbReference type="ARBA" id="ARBA00022679"/>
    </source>
</evidence>
<dbReference type="GO" id="GO:0005886">
    <property type="term" value="C:plasma membrane"/>
    <property type="evidence" value="ECO:0007669"/>
    <property type="project" value="UniProtKB-SubCell"/>
</dbReference>
<keyword evidence="24" id="KW-1185">Reference proteome</keyword>
<evidence type="ECO:0000256" key="6">
    <source>
        <dbReference type="ARBA" id="ARBA00022676"/>
    </source>
</evidence>
<dbReference type="EMBL" id="CM007387">
    <property type="protein sequence ID" value="ONK63022.1"/>
    <property type="molecule type" value="Genomic_DNA"/>
</dbReference>
<feature type="transmembrane region" description="Helical" evidence="21">
    <location>
        <begin position="821"/>
        <end position="843"/>
    </location>
</feature>
<dbReference type="GO" id="GO:0071669">
    <property type="term" value="P:plant-type cell wall organization or biogenesis"/>
    <property type="evidence" value="ECO:0007669"/>
    <property type="project" value="UniProtKB-ARBA"/>
</dbReference>
<dbReference type="InterPro" id="IPR027934">
    <property type="entry name" value="CES_Znf_RING"/>
</dbReference>
<keyword evidence="14 21" id="KW-0472">Membrane</keyword>
<evidence type="ECO:0000256" key="13">
    <source>
        <dbReference type="ARBA" id="ARBA00022989"/>
    </source>
</evidence>
<feature type="transmembrane region" description="Helical" evidence="21">
    <location>
        <begin position="932"/>
        <end position="953"/>
    </location>
</feature>
<evidence type="ECO:0000256" key="15">
    <source>
        <dbReference type="ARBA" id="ARBA00023211"/>
    </source>
</evidence>
<keyword evidence="16 21" id="KW-0961">Cell wall biogenesis/degradation</keyword>
<dbReference type="GO" id="GO:0008270">
    <property type="term" value="F:zinc ion binding"/>
    <property type="evidence" value="ECO:0007669"/>
    <property type="project" value="UniProtKB-KW"/>
</dbReference>
<gene>
    <name evidence="23" type="ORF">A4U43_C07F10570</name>
</gene>
<evidence type="ECO:0000256" key="10">
    <source>
        <dbReference type="ARBA" id="ARBA00022771"/>
    </source>
</evidence>
<keyword evidence="15" id="KW-0464">Manganese</keyword>
<evidence type="ECO:0000256" key="16">
    <source>
        <dbReference type="ARBA" id="ARBA00023316"/>
    </source>
</evidence>
<evidence type="ECO:0000256" key="3">
    <source>
        <dbReference type="ARBA" id="ARBA00004768"/>
    </source>
</evidence>
<keyword evidence="6 21" id="KW-0328">Glycosyltransferase</keyword>
<comment type="cofactor">
    <cofactor evidence="21">
        <name>Zn(2+)</name>
        <dbReference type="ChEBI" id="CHEBI:29105"/>
    </cofactor>
    <text evidence="21">Binds 2 Zn(2+) ions per subunit.</text>
</comment>
<dbReference type="GO" id="GO:0030244">
    <property type="term" value="P:cellulose biosynthetic process"/>
    <property type="evidence" value="ECO:0007669"/>
    <property type="project" value="UniProtKB-KW"/>
</dbReference>
<dbReference type="PROSITE" id="PS50089">
    <property type="entry name" value="ZF_RING_2"/>
    <property type="match status" value="1"/>
</dbReference>
<feature type="transmembrane region" description="Helical" evidence="21">
    <location>
        <begin position="973"/>
        <end position="991"/>
    </location>
</feature>
<keyword evidence="11 21" id="KW-0862">Zinc</keyword>
<evidence type="ECO:0000256" key="19">
    <source>
        <dbReference type="PIRSR" id="PIRSR605150-2"/>
    </source>
</evidence>
<keyword evidence="8 21" id="KW-0812">Transmembrane</keyword>
<keyword evidence="7 21" id="KW-0808">Transferase</keyword>
<evidence type="ECO:0000256" key="8">
    <source>
        <dbReference type="ARBA" id="ARBA00022692"/>
    </source>
</evidence>
<evidence type="ECO:0000256" key="20">
    <source>
        <dbReference type="PROSITE-ProRule" id="PRU00175"/>
    </source>
</evidence>
<dbReference type="EC" id="2.4.1.12" evidence="21"/>
<dbReference type="PANTHER" id="PTHR13301">
    <property type="entry name" value="X-BOX TRANSCRIPTION FACTOR-RELATED"/>
    <property type="match status" value="1"/>
</dbReference>
<evidence type="ECO:0000313" key="23">
    <source>
        <dbReference type="EMBL" id="ONK63022.1"/>
    </source>
</evidence>
<sequence>MDNDLQKESQACGICRSSLELHCDKNLLVPCNECGCAVCSTCYEFILTVGNQSCPKCSPSIIVEELPNTDCGDYLLRFTQDPKCSESLVLEKALCYTVSYRRNEGNAIPQSPKSVSLTLNVPERSCQITQKVYAEVSSCCTNNFTHSYSSFGIWSKKKSSSPAFAPCHLDPFKLSLKSQASVIMSIEDPLWKERLCQWKLAQEKSSCASGSEKVTEVDESSPLTEMEWDQFEKDEESRQPLSRKVHIPSSRINPYRAVVLIRLVALAFFFRYRLLNPVANAYGLWLTSIICEAWFSLSWILDQLPKLQPIHRETYPERLCLRYNYPGKECQLAPIDVFVNISNPMKESPLVISNTVLSILAVDYPTDRLTCYVSDDGAAMLTLETLSETCQFARKWVPFCRKFNVEPRSPECYFSKKVDYLRNHIAPTFAKERRAMKRQYEEFKVQINSIIAQFQKIPVDGWLMRDGTPWPGNNTRNHPAMIQILLGRKGPQDREGQELPQLVYVSREKSPGYQHNSVAGAMNSLVRVSAVLTNGCYILNLDCNQYINNSKALLEAMCFMMDPGVTRKTCYVQFPQRFDGIDSRDRYASKNNVFYDIYMKGLDGIQGPFCVGTGCFFNRKALYGCLPSVEPKGRILSYSRPWGKNFDLEWNFISRLLEEDNLSLDDIKLSNLERKNPSLLLSLKKYFGESLTLITSVIFNGDHYAKSSSPEELLKEAIRVISSDYEDDTAWGKEVGWIYGSMASDILTGLKMHARGWRSVYCTPSFPAFKGIAPANLSDRLNQVLHWSLGSIEVLFSRHCPIWYGCRLRLFQRISYVNATIYPFTSIPLVAYCTLPAVCLITGKFIIPQISLMGSLWLMLLLISTFSSGILEMRWSGVTTQEWWRHHQFKVIGGISAYLFAVIYGTMKILIRKKSDLVVLIDKSAEDEFPGLYAFRWTSLSVLPITVIFINLWAIIAGLSSASNGGYGSWGPLFAKFFFSCLVIIHLYPFLKGLLVRQNRIPTVVIIWSVLLASLFSVLWVRVNPFVTRIKGPNIQNCGIYC</sequence>
<protein>
    <recommendedName>
        <fullName evidence="21">Cellulose synthase</fullName>
        <ecNumber evidence="21">2.4.1.12</ecNumber>
    </recommendedName>
</protein>
<dbReference type="Pfam" id="PF14569">
    <property type="entry name" value="zf-UDP"/>
    <property type="match status" value="1"/>
</dbReference>
<dbReference type="Gene3D" id="3.30.40.10">
    <property type="entry name" value="Zinc/RING finger domain, C3HC4 (zinc finger)"/>
    <property type="match status" value="1"/>
</dbReference>
<comment type="caution">
    <text evidence="21">Lacks conserved residue(s) required for the propagation of feature annotation.</text>
</comment>
<evidence type="ECO:0000256" key="5">
    <source>
        <dbReference type="ARBA" id="ARBA00022475"/>
    </source>
</evidence>
<keyword evidence="9 21" id="KW-0479">Metal-binding</keyword>
<feature type="active site" evidence="18">
    <location>
        <position position="745"/>
    </location>
</feature>
<evidence type="ECO:0000256" key="14">
    <source>
        <dbReference type="ARBA" id="ARBA00023136"/>
    </source>
</evidence>
<evidence type="ECO:0000256" key="21">
    <source>
        <dbReference type="RuleBase" id="RU361116"/>
    </source>
</evidence>
<dbReference type="Gramene" id="ONK63022">
    <property type="protein sequence ID" value="ONK63022"/>
    <property type="gene ID" value="A4U43_C07F10570"/>
</dbReference>
<keyword evidence="13 21" id="KW-1133">Transmembrane helix</keyword>
<evidence type="ECO:0000259" key="22">
    <source>
        <dbReference type="PROSITE" id="PS50089"/>
    </source>
</evidence>
<accession>A0A5P1EAY0</accession>
<dbReference type="InterPro" id="IPR013083">
    <property type="entry name" value="Znf_RING/FYVE/PHD"/>
</dbReference>
<evidence type="ECO:0000256" key="1">
    <source>
        <dbReference type="ARBA" id="ARBA00001936"/>
    </source>
</evidence>
<dbReference type="OrthoDB" id="72851at2759"/>
<keyword evidence="12 21" id="KW-0135">Cellulose biosynthesis</keyword>
<evidence type="ECO:0000256" key="18">
    <source>
        <dbReference type="PIRSR" id="PIRSR605150-1"/>
    </source>
</evidence>
<evidence type="ECO:0000256" key="9">
    <source>
        <dbReference type="ARBA" id="ARBA00022723"/>
    </source>
</evidence>
<keyword evidence="5 21" id="KW-1003">Cell membrane</keyword>
<dbReference type="GO" id="GO:0071555">
    <property type="term" value="P:cell wall organization"/>
    <property type="evidence" value="ECO:0007669"/>
    <property type="project" value="UniProtKB-KW"/>
</dbReference>
<feature type="binding site" evidence="19">
    <location>
        <position position="347"/>
    </location>
    <ligand>
        <name>UDP-alpha-D-glucose</name>
        <dbReference type="ChEBI" id="CHEBI:58885"/>
    </ligand>
</feature>
<comment type="subcellular location">
    <subcellularLocation>
        <location evidence="2 21">Cell membrane</location>
        <topology evidence="2 21">Multi-pass membrane protein</topology>
    </subcellularLocation>
</comment>
<feature type="binding site" evidence="19">
    <location>
        <position position="376"/>
    </location>
    <ligand>
        <name>UDP-alpha-D-glucose</name>
        <dbReference type="ChEBI" id="CHEBI:58885"/>
    </ligand>
</feature>
<comment type="pathway">
    <text evidence="3 21">Glycan metabolism; plant cellulose biosynthesis.</text>
</comment>
<evidence type="ECO:0000256" key="11">
    <source>
        <dbReference type="ARBA" id="ARBA00022833"/>
    </source>
</evidence>
<organism evidence="23 24">
    <name type="scientific">Asparagus officinalis</name>
    <name type="common">Garden asparagus</name>
    <dbReference type="NCBI Taxonomy" id="4686"/>
    <lineage>
        <taxon>Eukaryota</taxon>
        <taxon>Viridiplantae</taxon>
        <taxon>Streptophyta</taxon>
        <taxon>Embryophyta</taxon>
        <taxon>Tracheophyta</taxon>
        <taxon>Spermatophyta</taxon>
        <taxon>Magnoliopsida</taxon>
        <taxon>Liliopsida</taxon>
        <taxon>Asparagales</taxon>
        <taxon>Asparagaceae</taxon>
        <taxon>Asparagoideae</taxon>
        <taxon>Asparagus</taxon>
    </lineage>
</organism>
<feature type="active site" evidence="18">
    <location>
        <position position="376"/>
    </location>
</feature>
<dbReference type="SUPFAM" id="SSF53448">
    <property type="entry name" value="Nucleotide-diphospho-sugar transferases"/>
    <property type="match status" value="1"/>
</dbReference>
<feature type="transmembrane region" description="Helical" evidence="21">
    <location>
        <begin position="891"/>
        <end position="911"/>
    </location>
</feature>
<evidence type="ECO:0000256" key="2">
    <source>
        <dbReference type="ARBA" id="ARBA00004651"/>
    </source>
</evidence>
<comment type="cofactor">
    <cofactor evidence="1">
        <name>Mn(2+)</name>
        <dbReference type="ChEBI" id="CHEBI:29035"/>
    </cofactor>
</comment>
<feature type="transmembrane region" description="Helical" evidence="21">
    <location>
        <begin position="850"/>
        <end position="871"/>
    </location>
</feature>
<dbReference type="Pfam" id="PF03552">
    <property type="entry name" value="Cellulose_synt"/>
    <property type="match status" value="1"/>
</dbReference>
<evidence type="ECO:0000313" key="24">
    <source>
        <dbReference type="Proteomes" id="UP000243459"/>
    </source>
</evidence>
<dbReference type="GO" id="GO:0016760">
    <property type="term" value="F:cellulose synthase (UDP-forming) activity"/>
    <property type="evidence" value="ECO:0007669"/>
    <property type="project" value="UniProtKB-EC"/>
</dbReference>
<dbReference type="InterPro" id="IPR001841">
    <property type="entry name" value="Znf_RING"/>
</dbReference>
<feature type="domain" description="RING-type" evidence="22">
    <location>
        <begin position="12"/>
        <end position="58"/>
    </location>
</feature>
<feature type="binding site" evidence="19">
    <location>
        <position position="346"/>
    </location>
    <ligand>
        <name>UDP-alpha-D-glucose</name>
        <dbReference type="ChEBI" id="CHEBI:58885"/>
    </ligand>
</feature>
<comment type="catalytic activity">
    <reaction evidence="17 21">
        <text>[(1-&gt;4)-beta-D-glucosyl](n) + UDP-alpha-D-glucose = [(1-&gt;4)-beta-D-glucosyl](n+1) + UDP + H(+)</text>
        <dbReference type="Rhea" id="RHEA:19929"/>
        <dbReference type="Rhea" id="RHEA-COMP:10033"/>
        <dbReference type="Rhea" id="RHEA-COMP:10034"/>
        <dbReference type="ChEBI" id="CHEBI:15378"/>
        <dbReference type="ChEBI" id="CHEBI:18246"/>
        <dbReference type="ChEBI" id="CHEBI:58223"/>
        <dbReference type="ChEBI" id="CHEBI:58885"/>
        <dbReference type="EC" id="2.4.1.12"/>
    </reaction>
</comment>
<dbReference type="InterPro" id="IPR005150">
    <property type="entry name" value="Cellulose_synth"/>
</dbReference>
<evidence type="ECO:0000256" key="17">
    <source>
        <dbReference type="ARBA" id="ARBA00048682"/>
    </source>
</evidence>
<dbReference type="Gene3D" id="3.90.550.10">
    <property type="entry name" value="Spore Coat Polysaccharide Biosynthesis Protein SpsA, Chain A"/>
    <property type="match status" value="1"/>
</dbReference>
<keyword evidence="10 20" id="KW-0863">Zinc-finger</keyword>
<name>A0A5P1EAY0_ASPOF</name>
<comment type="similarity">
    <text evidence="4 21">Belongs to the glycosyltransferase 2 family. Plant cellulose synthase subfamily.</text>
</comment>
<dbReference type="InterPro" id="IPR029044">
    <property type="entry name" value="Nucleotide-diphossugar_trans"/>
</dbReference>
<reference evidence="24" key="1">
    <citation type="journal article" date="2017" name="Nat. Commun.">
        <title>The asparagus genome sheds light on the origin and evolution of a young Y chromosome.</title>
        <authorList>
            <person name="Harkess A."/>
            <person name="Zhou J."/>
            <person name="Xu C."/>
            <person name="Bowers J.E."/>
            <person name="Van der Hulst R."/>
            <person name="Ayyampalayam S."/>
            <person name="Mercati F."/>
            <person name="Riccardi P."/>
            <person name="McKain M.R."/>
            <person name="Kakrana A."/>
            <person name="Tang H."/>
            <person name="Ray J."/>
            <person name="Groenendijk J."/>
            <person name="Arikit S."/>
            <person name="Mathioni S.M."/>
            <person name="Nakano M."/>
            <person name="Shan H."/>
            <person name="Telgmann-Rauber A."/>
            <person name="Kanno A."/>
            <person name="Yue Z."/>
            <person name="Chen H."/>
            <person name="Li W."/>
            <person name="Chen Y."/>
            <person name="Xu X."/>
            <person name="Zhang Y."/>
            <person name="Luo S."/>
            <person name="Chen H."/>
            <person name="Gao J."/>
            <person name="Mao Z."/>
            <person name="Pires J.C."/>
            <person name="Luo M."/>
            <person name="Kudrna D."/>
            <person name="Wing R.A."/>
            <person name="Meyers B.C."/>
            <person name="Yi K."/>
            <person name="Kong H."/>
            <person name="Lavrijsen P."/>
            <person name="Sunseri F."/>
            <person name="Falavigna A."/>
            <person name="Ye Y."/>
            <person name="Leebens-Mack J.H."/>
            <person name="Chen G."/>
        </authorList>
    </citation>
    <scope>NUCLEOTIDE SEQUENCE [LARGE SCALE GENOMIC DNA]</scope>
    <source>
        <strain evidence="24">cv. DH0086</strain>
    </source>
</reference>
<feature type="transmembrane region" description="Helical" evidence="21">
    <location>
        <begin position="1003"/>
        <end position="1023"/>
    </location>
</feature>
<dbReference type="UniPathway" id="UPA00695"/>
<evidence type="ECO:0000256" key="12">
    <source>
        <dbReference type="ARBA" id="ARBA00022916"/>
    </source>
</evidence>
<dbReference type="Proteomes" id="UP000243459">
    <property type="component" value="Chromosome 7"/>
</dbReference>